<keyword evidence="2" id="KW-1133">Transmembrane helix</keyword>
<dbReference type="EMBL" id="PXYT01000043">
    <property type="protein sequence ID" value="PSR26058.1"/>
    <property type="molecule type" value="Genomic_DNA"/>
</dbReference>
<reference evidence="3 4" key="1">
    <citation type="journal article" date="2014" name="BMC Genomics">
        <title>Comparison of environmental and isolate Sulfobacillus genomes reveals diverse carbon, sulfur, nitrogen, and hydrogen metabolisms.</title>
        <authorList>
            <person name="Justice N.B."/>
            <person name="Norman A."/>
            <person name="Brown C.T."/>
            <person name="Singh A."/>
            <person name="Thomas B.C."/>
            <person name="Banfield J.F."/>
        </authorList>
    </citation>
    <scope>NUCLEOTIDE SEQUENCE [LARGE SCALE GENOMIC DNA]</scope>
    <source>
        <strain evidence="3">AMDSBA1</strain>
    </source>
</reference>
<keyword evidence="2" id="KW-0812">Transmembrane</keyword>
<evidence type="ECO:0000256" key="1">
    <source>
        <dbReference type="SAM" id="MobiDB-lite"/>
    </source>
</evidence>
<sequence>MGRIMKFVASSLRGVLVDSALMGAVWVTVIISWVMAANGPKVLNSLMSGGCRRGTLASEVPETATDVAPMTRCAASIRTPDAQGLERRGDIGVSGSLTKAD</sequence>
<organism evidence="3 4">
    <name type="scientific">Sulfobacillus benefaciens</name>
    <dbReference type="NCBI Taxonomy" id="453960"/>
    <lineage>
        <taxon>Bacteria</taxon>
        <taxon>Bacillati</taxon>
        <taxon>Bacillota</taxon>
        <taxon>Clostridia</taxon>
        <taxon>Eubacteriales</taxon>
        <taxon>Clostridiales Family XVII. Incertae Sedis</taxon>
        <taxon>Sulfobacillus</taxon>
    </lineage>
</organism>
<evidence type="ECO:0000313" key="4">
    <source>
        <dbReference type="Proteomes" id="UP000242699"/>
    </source>
</evidence>
<gene>
    <name evidence="3" type="ORF">C7B43_15065</name>
</gene>
<keyword evidence="2" id="KW-0472">Membrane</keyword>
<name>A0A2T2WUZ4_9FIRM</name>
<protein>
    <submittedName>
        <fullName evidence="3">Uncharacterized protein</fullName>
    </submittedName>
</protein>
<accession>A0A2T2WUZ4</accession>
<evidence type="ECO:0000256" key="2">
    <source>
        <dbReference type="SAM" id="Phobius"/>
    </source>
</evidence>
<feature type="transmembrane region" description="Helical" evidence="2">
    <location>
        <begin position="12"/>
        <end position="36"/>
    </location>
</feature>
<comment type="caution">
    <text evidence="3">The sequence shown here is derived from an EMBL/GenBank/DDBJ whole genome shotgun (WGS) entry which is preliminary data.</text>
</comment>
<feature type="region of interest" description="Disordered" evidence="1">
    <location>
        <begin position="78"/>
        <end position="101"/>
    </location>
</feature>
<dbReference type="Proteomes" id="UP000242699">
    <property type="component" value="Unassembled WGS sequence"/>
</dbReference>
<proteinExistence type="predicted"/>
<dbReference type="AlphaFoldDB" id="A0A2T2WUZ4"/>
<evidence type="ECO:0000313" key="3">
    <source>
        <dbReference type="EMBL" id="PSR26058.1"/>
    </source>
</evidence>